<dbReference type="GO" id="GO:0008076">
    <property type="term" value="C:voltage-gated potassium channel complex"/>
    <property type="evidence" value="ECO:0007669"/>
    <property type="project" value="TreeGrafter"/>
</dbReference>
<evidence type="ECO:0000256" key="1">
    <source>
        <dbReference type="ARBA" id="ARBA00004141"/>
    </source>
</evidence>
<organism evidence="10 11">
    <name type="scientific">Merluccius polli</name>
    <name type="common">Benguela hake</name>
    <name type="synonym">Merluccius cadenati</name>
    <dbReference type="NCBI Taxonomy" id="89951"/>
    <lineage>
        <taxon>Eukaryota</taxon>
        <taxon>Metazoa</taxon>
        <taxon>Chordata</taxon>
        <taxon>Craniata</taxon>
        <taxon>Vertebrata</taxon>
        <taxon>Euteleostomi</taxon>
        <taxon>Actinopterygii</taxon>
        <taxon>Neopterygii</taxon>
        <taxon>Teleostei</taxon>
        <taxon>Neoteleostei</taxon>
        <taxon>Acanthomorphata</taxon>
        <taxon>Zeiogadaria</taxon>
        <taxon>Gadariae</taxon>
        <taxon>Gadiformes</taxon>
        <taxon>Gadoidei</taxon>
        <taxon>Merlucciidae</taxon>
        <taxon>Merluccius</taxon>
    </lineage>
</organism>
<feature type="transmembrane region" description="Helical" evidence="9">
    <location>
        <begin position="84"/>
        <end position="105"/>
    </location>
</feature>
<proteinExistence type="predicted"/>
<dbReference type="GO" id="GO:0015459">
    <property type="term" value="F:potassium channel regulator activity"/>
    <property type="evidence" value="ECO:0007669"/>
    <property type="project" value="TreeGrafter"/>
</dbReference>
<keyword evidence="11" id="KW-1185">Reference proteome</keyword>
<evidence type="ECO:0000256" key="7">
    <source>
        <dbReference type="ARBA" id="ARBA00023180"/>
    </source>
</evidence>
<dbReference type="Pfam" id="PF03185">
    <property type="entry name" value="CaKB"/>
    <property type="match status" value="1"/>
</dbReference>
<keyword evidence="6 9" id="KW-0472">Membrane</keyword>
<dbReference type="Proteomes" id="UP001174136">
    <property type="component" value="Unassembled WGS sequence"/>
</dbReference>
<dbReference type="Gene3D" id="4.10.81.20">
    <property type="entry name" value="KCNMB2, ball/chain domain"/>
    <property type="match status" value="1"/>
</dbReference>
<dbReference type="PRINTS" id="PR01450">
    <property type="entry name" value="BKCHANNELB"/>
</dbReference>
<comment type="caution">
    <text evidence="10">The sequence shown here is derived from an EMBL/GenBank/DDBJ whole genome shotgun (WGS) entry which is preliminary data.</text>
</comment>
<dbReference type="GO" id="GO:0005513">
    <property type="term" value="P:detection of calcium ion"/>
    <property type="evidence" value="ECO:0007669"/>
    <property type="project" value="TreeGrafter"/>
</dbReference>
<evidence type="ECO:0000256" key="5">
    <source>
        <dbReference type="ARBA" id="ARBA00023065"/>
    </source>
</evidence>
<name>A0AA47MTH3_MERPO</name>
<evidence type="ECO:0000256" key="8">
    <source>
        <dbReference type="ARBA" id="ARBA00023303"/>
    </source>
</evidence>
<dbReference type="PANTHER" id="PTHR10258:SF5">
    <property type="entry name" value="CALCIUM-ACTIVATED POTASSIUM CHANNEL SUBUNIT BETA-2"/>
    <property type="match status" value="1"/>
</dbReference>
<keyword evidence="3 9" id="KW-0812">Transmembrane</keyword>
<gene>
    <name evidence="10" type="primary">Kcnmb2</name>
    <name evidence="10" type="ORF">N1851_015198</name>
</gene>
<evidence type="ECO:0000256" key="6">
    <source>
        <dbReference type="ARBA" id="ARBA00023136"/>
    </source>
</evidence>
<keyword evidence="5" id="KW-0406">Ion transport</keyword>
<keyword evidence="8 10" id="KW-0407">Ion channel</keyword>
<keyword evidence="4 9" id="KW-1133">Transmembrane helix</keyword>
<dbReference type="AlphaFoldDB" id="A0AA47MTH3"/>
<evidence type="ECO:0000256" key="3">
    <source>
        <dbReference type="ARBA" id="ARBA00022692"/>
    </source>
</evidence>
<reference evidence="10" key="1">
    <citation type="journal article" date="2023" name="Front. Mar. Sci.">
        <title>A new Merluccius polli reference genome to investigate the effects of global change in West African waters.</title>
        <authorList>
            <person name="Mateo J.L."/>
            <person name="Blanco-Fernandez C."/>
            <person name="Garcia-Vazquez E."/>
            <person name="Machado-Schiaffino G."/>
        </authorList>
    </citation>
    <scope>NUCLEOTIDE SEQUENCE</scope>
    <source>
        <strain evidence="10">C29</strain>
        <tissue evidence="10">Fin</tissue>
    </source>
</reference>
<keyword evidence="7" id="KW-0325">Glycoprotein</keyword>
<dbReference type="InterPro" id="IPR003930">
    <property type="entry name" value="K_chnl_Ca-activ_BK_bsu"/>
</dbReference>
<protein>
    <submittedName>
        <fullName evidence="10">Calcium-activated potassium channel subunit beta-2</fullName>
    </submittedName>
</protein>
<evidence type="ECO:0000313" key="10">
    <source>
        <dbReference type="EMBL" id="KAK0145870.1"/>
    </source>
</evidence>
<evidence type="ECO:0000256" key="2">
    <source>
        <dbReference type="ARBA" id="ARBA00022448"/>
    </source>
</evidence>
<feature type="transmembrane region" description="Helical" evidence="9">
    <location>
        <begin position="236"/>
        <end position="261"/>
    </location>
</feature>
<evidence type="ECO:0000256" key="4">
    <source>
        <dbReference type="ARBA" id="ARBA00022989"/>
    </source>
</evidence>
<dbReference type="PANTHER" id="PTHR10258">
    <property type="entry name" value="CALCIUM-ACTIVATED POTASSIUM CHANNEL SUBUNIT BETA"/>
    <property type="match status" value="1"/>
</dbReference>
<evidence type="ECO:0000256" key="9">
    <source>
        <dbReference type="SAM" id="Phobius"/>
    </source>
</evidence>
<dbReference type="GO" id="GO:0015269">
    <property type="term" value="F:calcium-activated potassium channel activity"/>
    <property type="evidence" value="ECO:0007669"/>
    <property type="project" value="InterPro"/>
</dbReference>
<sequence length="271" mass="30254">MFPLNKTAIILPRRSFQQSLRTSSSSKGGRQSSGKMFFVTGSKHTGGAAKGNEKSMYQKFRDVDILDKKKTVTALKPGEDRAMLLGLGMIISSVMMYFVLGVTVLRSYADSVWTEEGVCVVLNSTVAADVNCSYNCGPDCWRASRYPCLQIYVSVNNTGRVSRLSHNEETQDASSECFFVPKCRKETAVMQAMVANISERLKANQRIPCYYDPGERQRDTVLLTRLYDSAAVFHSLFWPSCMLTGGALIIVMVRLTQYLSILCEELGKIRK</sequence>
<comment type="subcellular location">
    <subcellularLocation>
        <location evidence="1">Membrane</location>
        <topology evidence="1">Multi-pass membrane protein</topology>
    </subcellularLocation>
</comment>
<keyword evidence="2" id="KW-0813">Transport</keyword>
<dbReference type="InterPro" id="IPR037096">
    <property type="entry name" value="KCNMB2_ball/chain_dom_sf"/>
</dbReference>
<evidence type="ECO:0000313" key="11">
    <source>
        <dbReference type="Proteomes" id="UP001174136"/>
    </source>
</evidence>
<accession>A0AA47MTH3</accession>
<dbReference type="EMBL" id="JAOPHQ010002707">
    <property type="protein sequence ID" value="KAK0145870.1"/>
    <property type="molecule type" value="Genomic_DNA"/>
</dbReference>